<accession>A0AAV9ZE66</accession>
<dbReference type="Pfam" id="PF20231">
    <property type="entry name" value="DUF6589"/>
    <property type="match status" value="1"/>
</dbReference>
<feature type="non-terminal residue" evidence="3">
    <location>
        <position position="1"/>
    </location>
</feature>
<evidence type="ECO:0000259" key="1">
    <source>
        <dbReference type="Pfam" id="PF20231"/>
    </source>
</evidence>
<feature type="domain" description="DUF6589" evidence="1">
    <location>
        <begin position="1"/>
        <end position="150"/>
    </location>
</feature>
<keyword evidence="4" id="KW-1185">Reference proteome</keyword>
<sequence length="241" mass="27280">DQVLISLCHFMRVTFWYMELCSATAEGDIGRVFEVIKVLRFSFWGAHSTNYGNELLELACNFLYEFSDDLKLAVWNNYLANPSGLLGHWLELDLLQEHFNFWIKRLFNSKSHDFDGRHLSEAVGLNIAGISKLRETFPGLFGLKRNGQRHTNTSTIHDINKLGGHFRNNHILEYEAGRDQPYVVKNEFGLGHAKLMEGQLTIFLNRTAGGGSIHGSEDEIPSQPSLEIESLATPVTVREGV</sequence>
<evidence type="ECO:0000313" key="3">
    <source>
        <dbReference type="EMBL" id="KAK6980570.1"/>
    </source>
</evidence>
<evidence type="ECO:0000313" key="4">
    <source>
        <dbReference type="Proteomes" id="UP001362999"/>
    </source>
</evidence>
<dbReference type="Proteomes" id="UP001362999">
    <property type="component" value="Unassembled WGS sequence"/>
</dbReference>
<protein>
    <recommendedName>
        <fullName evidence="1">DUF6589 domain-containing protein</fullName>
    </recommendedName>
</protein>
<proteinExistence type="predicted"/>
<evidence type="ECO:0000313" key="2">
    <source>
        <dbReference type="EMBL" id="KAK6966697.1"/>
    </source>
</evidence>
<dbReference type="InterPro" id="IPR046496">
    <property type="entry name" value="DUF6589"/>
</dbReference>
<dbReference type="EMBL" id="JAWWNJ010000259">
    <property type="protein sequence ID" value="KAK6966697.1"/>
    <property type="molecule type" value="Genomic_DNA"/>
</dbReference>
<reference evidence="3 4" key="1">
    <citation type="journal article" date="2024" name="J Genomics">
        <title>Draft genome sequencing and assembly of Favolaschia claudopus CIRM-BRFM 2984 isolated from oak limbs.</title>
        <authorList>
            <person name="Navarro D."/>
            <person name="Drula E."/>
            <person name="Chaduli D."/>
            <person name="Cazenave R."/>
            <person name="Ahrendt S."/>
            <person name="Wang J."/>
            <person name="Lipzen A."/>
            <person name="Daum C."/>
            <person name="Barry K."/>
            <person name="Grigoriev I.V."/>
            <person name="Favel A."/>
            <person name="Rosso M.N."/>
            <person name="Martin F."/>
        </authorList>
    </citation>
    <scope>NUCLEOTIDE SEQUENCE [LARGE SCALE GENOMIC DNA]</scope>
    <source>
        <strain evidence="3 4">CIRM-BRFM 2984</strain>
    </source>
</reference>
<name>A0AAV9ZE66_9AGAR</name>
<feature type="non-terminal residue" evidence="3">
    <location>
        <position position="241"/>
    </location>
</feature>
<dbReference type="AlphaFoldDB" id="A0AAV9ZE66"/>
<comment type="caution">
    <text evidence="3">The sequence shown here is derived from an EMBL/GenBank/DDBJ whole genome shotgun (WGS) entry which is preliminary data.</text>
</comment>
<dbReference type="EMBL" id="JAWWNJ010000158">
    <property type="protein sequence ID" value="KAK6980570.1"/>
    <property type="molecule type" value="Genomic_DNA"/>
</dbReference>
<gene>
    <name evidence="2" type="ORF">R3P38DRAFT_2399656</name>
    <name evidence="3" type="ORF">R3P38DRAFT_3466289</name>
</gene>
<organism evidence="3 4">
    <name type="scientific">Favolaschia claudopus</name>
    <dbReference type="NCBI Taxonomy" id="2862362"/>
    <lineage>
        <taxon>Eukaryota</taxon>
        <taxon>Fungi</taxon>
        <taxon>Dikarya</taxon>
        <taxon>Basidiomycota</taxon>
        <taxon>Agaricomycotina</taxon>
        <taxon>Agaricomycetes</taxon>
        <taxon>Agaricomycetidae</taxon>
        <taxon>Agaricales</taxon>
        <taxon>Marasmiineae</taxon>
        <taxon>Mycenaceae</taxon>
        <taxon>Favolaschia</taxon>
    </lineage>
</organism>